<evidence type="ECO:0000256" key="7">
    <source>
        <dbReference type="ARBA" id="ARBA00023136"/>
    </source>
</evidence>
<comment type="subcellular location">
    <subcellularLocation>
        <location evidence="1 8">Cell membrane</location>
        <topology evidence="1 8">Multi-pass membrane protein</topology>
    </subcellularLocation>
</comment>
<dbReference type="SUPFAM" id="SSF47979">
    <property type="entry name" value="Iron-dependent repressor protein, dimerization domain"/>
    <property type="match status" value="1"/>
</dbReference>
<dbReference type="GO" id="GO:0010043">
    <property type="term" value="P:response to zinc ion"/>
    <property type="evidence" value="ECO:0007669"/>
    <property type="project" value="TreeGrafter"/>
</dbReference>
<dbReference type="InterPro" id="IPR001367">
    <property type="entry name" value="Fe_dep_repressor"/>
</dbReference>
<dbReference type="OrthoDB" id="9788905at2"/>
<evidence type="ECO:0000256" key="5">
    <source>
        <dbReference type="ARBA" id="ARBA00022692"/>
    </source>
</evidence>
<dbReference type="InterPro" id="IPR036388">
    <property type="entry name" value="WH-like_DNA-bd_sf"/>
</dbReference>
<dbReference type="GO" id="GO:0003700">
    <property type="term" value="F:DNA-binding transcription factor activity"/>
    <property type="evidence" value="ECO:0007669"/>
    <property type="project" value="InterPro"/>
</dbReference>
<feature type="domain" description="Iron dependent repressor metal binding and dimerisation" evidence="10">
    <location>
        <begin position="357"/>
        <end position="425"/>
    </location>
</feature>
<evidence type="ECO:0000259" key="10">
    <source>
        <dbReference type="Pfam" id="PF02742"/>
    </source>
</evidence>
<evidence type="ECO:0000256" key="1">
    <source>
        <dbReference type="ARBA" id="ARBA00004651"/>
    </source>
</evidence>
<dbReference type="InterPro" id="IPR001626">
    <property type="entry name" value="ABC_TroCD"/>
</dbReference>
<dbReference type="FunFam" id="1.10.3470.10:FF:000003">
    <property type="entry name" value="Iron ABC transporter permease SitD"/>
    <property type="match status" value="1"/>
</dbReference>
<proteinExistence type="inferred from homology"/>
<feature type="transmembrane region" description="Helical" evidence="9">
    <location>
        <begin position="98"/>
        <end position="116"/>
    </location>
</feature>
<comment type="similarity">
    <text evidence="2 8">Belongs to the ABC-3 integral membrane protein family.</text>
</comment>
<feature type="transmembrane region" description="Helical" evidence="9">
    <location>
        <begin position="259"/>
        <end position="276"/>
    </location>
</feature>
<feature type="transmembrane region" description="Helical" evidence="9">
    <location>
        <begin position="40"/>
        <end position="59"/>
    </location>
</feature>
<dbReference type="GO" id="GO:0043190">
    <property type="term" value="C:ATP-binding cassette (ABC) transporter complex"/>
    <property type="evidence" value="ECO:0007669"/>
    <property type="project" value="InterPro"/>
</dbReference>
<dbReference type="InterPro" id="IPR037294">
    <property type="entry name" value="ABC_BtuC-like"/>
</dbReference>
<sequence length="435" mass="47167">MSDFFTFSDPNVRLVTAGTILLGISAAIVGTFTFLRKRALVGDAIAHAILPGVCLSFMITGEKHPAYLLVGAVLAGWLSLLVMDYLSSRTKLSTDTAIGAVLSVFFGAGILLLTSIQHSGSANQAGLDQFLFGKAAAMTQRDIWVFSGVAVVLLGLVLAFFRSFKLISFDPAFAKSIGLPVRRLEFLLSTITVLAVATGIQAVGVVLMAALLITPAAAARFWTDRIQVMILLAAAFGLLSGLFGSWISYTAPSMPTGPWIVVLLSMIAVVSVVVAPKRGIWARLRLQRSNARKIRQENILKAFYGIGEAADAPVATVAVDMLRQQRPFEDIALQLGLRELVKKGLLHKHKPGSYALTPTGLQESRRVVRLHRLWELYLTERMNYAADHVHNTAEAIEHVITPEVEAALLRELDHPILDPHDAVIPYQNPSKPSAS</sequence>
<dbReference type="GO" id="GO:0046983">
    <property type="term" value="F:protein dimerization activity"/>
    <property type="evidence" value="ECO:0007669"/>
    <property type="project" value="InterPro"/>
</dbReference>
<reference evidence="11 12" key="1">
    <citation type="journal article" date="2014" name="Int. J. Syst. Evol. Microbiol.">
        <title>Phaeodactylibacter xiamenensis gen. nov., sp. nov., a member of the family Saprospiraceae isolated from the marine alga Phaeodactylum tricornutum.</title>
        <authorList>
            <person name="Chen Z.Jr."/>
            <person name="Lei X."/>
            <person name="Lai Q."/>
            <person name="Li Y."/>
            <person name="Zhang B."/>
            <person name="Zhang J."/>
            <person name="Zhang H."/>
            <person name="Yang L."/>
            <person name="Zheng W."/>
            <person name="Tian Y."/>
            <person name="Yu Z."/>
            <person name="Xu H.Jr."/>
            <person name="Zheng T."/>
        </authorList>
    </citation>
    <scope>NUCLEOTIDE SEQUENCE [LARGE SCALE GENOMIC DNA]</scope>
    <source>
        <strain evidence="11 12">KD52</strain>
    </source>
</reference>
<dbReference type="Gene3D" id="1.10.3470.10">
    <property type="entry name" value="ABC transporter involved in vitamin B12 uptake, BtuC"/>
    <property type="match status" value="1"/>
</dbReference>
<name>A0A098S0Y3_9BACT</name>
<dbReference type="GO" id="GO:0071281">
    <property type="term" value="P:cellular response to iron ion"/>
    <property type="evidence" value="ECO:0007669"/>
    <property type="project" value="UniProtKB-ARBA"/>
</dbReference>
<feature type="transmembrane region" description="Helical" evidence="9">
    <location>
        <begin position="66"/>
        <end position="86"/>
    </location>
</feature>
<dbReference type="InterPro" id="IPR022689">
    <property type="entry name" value="Iron_dep_repressor"/>
</dbReference>
<dbReference type="CDD" id="cd06550">
    <property type="entry name" value="TM_ABC_iron-siderophores_like"/>
    <property type="match status" value="1"/>
</dbReference>
<keyword evidence="12" id="KW-1185">Reference proteome</keyword>
<keyword evidence="6 9" id="KW-1133">Transmembrane helix</keyword>
<dbReference type="Pfam" id="PF02742">
    <property type="entry name" value="Fe_dep_repr_C"/>
    <property type="match status" value="1"/>
</dbReference>
<evidence type="ECO:0000256" key="8">
    <source>
        <dbReference type="RuleBase" id="RU003943"/>
    </source>
</evidence>
<dbReference type="AlphaFoldDB" id="A0A098S0Y3"/>
<dbReference type="EMBL" id="JPOS01000083">
    <property type="protein sequence ID" value="KGE85771.1"/>
    <property type="molecule type" value="Genomic_DNA"/>
</dbReference>
<dbReference type="PANTHER" id="PTHR30477:SF3">
    <property type="entry name" value="METAL TRANSPORT SYSTEM MEMBRANE PROTEIN CT_069-RELATED"/>
    <property type="match status" value="1"/>
</dbReference>
<evidence type="ECO:0000313" key="12">
    <source>
        <dbReference type="Proteomes" id="UP000029736"/>
    </source>
</evidence>
<dbReference type="SUPFAM" id="SSF81345">
    <property type="entry name" value="ABC transporter involved in vitamin B12 uptake, BtuC"/>
    <property type="match status" value="1"/>
</dbReference>
<keyword evidence="4" id="KW-1003">Cell membrane</keyword>
<dbReference type="STRING" id="1524460.IX84_24305"/>
<comment type="caution">
    <text evidence="11">The sequence shown here is derived from an EMBL/GenBank/DDBJ whole genome shotgun (WGS) entry which is preliminary data.</text>
</comment>
<accession>A0A098S0Y3</accession>
<dbReference type="SMART" id="SM00529">
    <property type="entry name" value="HTH_DTXR"/>
    <property type="match status" value="1"/>
</dbReference>
<evidence type="ECO:0000256" key="9">
    <source>
        <dbReference type="SAM" id="Phobius"/>
    </source>
</evidence>
<dbReference type="Gene3D" id="1.10.10.10">
    <property type="entry name" value="Winged helix-like DNA-binding domain superfamily/Winged helix DNA-binding domain"/>
    <property type="match status" value="1"/>
</dbReference>
<evidence type="ECO:0000256" key="6">
    <source>
        <dbReference type="ARBA" id="ARBA00022989"/>
    </source>
</evidence>
<dbReference type="GO" id="GO:0046914">
    <property type="term" value="F:transition metal ion binding"/>
    <property type="evidence" value="ECO:0007669"/>
    <property type="project" value="InterPro"/>
</dbReference>
<dbReference type="InterPro" id="IPR036421">
    <property type="entry name" value="Fe_dep_repressor_sf"/>
</dbReference>
<keyword evidence="7 9" id="KW-0472">Membrane</keyword>
<evidence type="ECO:0000256" key="4">
    <source>
        <dbReference type="ARBA" id="ARBA00022475"/>
    </source>
</evidence>
<organism evidence="11 12">
    <name type="scientific">Phaeodactylibacter xiamenensis</name>
    <dbReference type="NCBI Taxonomy" id="1524460"/>
    <lineage>
        <taxon>Bacteria</taxon>
        <taxon>Pseudomonadati</taxon>
        <taxon>Bacteroidota</taxon>
        <taxon>Saprospiria</taxon>
        <taxon>Saprospirales</taxon>
        <taxon>Haliscomenobacteraceae</taxon>
        <taxon>Phaeodactylibacter</taxon>
    </lineage>
</organism>
<dbReference type="RefSeq" id="WP_044226488.1">
    <property type="nucleotide sequence ID" value="NZ_JBKAGJ010000002.1"/>
</dbReference>
<dbReference type="GO" id="GO:0055085">
    <property type="term" value="P:transmembrane transport"/>
    <property type="evidence" value="ECO:0007669"/>
    <property type="project" value="InterPro"/>
</dbReference>
<evidence type="ECO:0000256" key="2">
    <source>
        <dbReference type="ARBA" id="ARBA00008034"/>
    </source>
</evidence>
<feature type="transmembrane region" description="Helical" evidence="9">
    <location>
        <begin position="12"/>
        <end position="34"/>
    </location>
</feature>
<keyword evidence="5 8" id="KW-0812">Transmembrane</keyword>
<feature type="transmembrane region" description="Helical" evidence="9">
    <location>
        <begin position="226"/>
        <end position="247"/>
    </location>
</feature>
<feature type="transmembrane region" description="Helical" evidence="9">
    <location>
        <begin position="143"/>
        <end position="161"/>
    </location>
</feature>
<feature type="transmembrane region" description="Helical" evidence="9">
    <location>
        <begin position="186"/>
        <end position="214"/>
    </location>
</feature>
<dbReference type="Pfam" id="PF00950">
    <property type="entry name" value="ABC-3"/>
    <property type="match status" value="1"/>
</dbReference>
<evidence type="ECO:0000313" key="11">
    <source>
        <dbReference type="EMBL" id="KGE85771.1"/>
    </source>
</evidence>
<protein>
    <submittedName>
        <fullName evidence="11">Zinc ABC transporter permease</fullName>
    </submittedName>
</protein>
<evidence type="ECO:0000256" key="3">
    <source>
        <dbReference type="ARBA" id="ARBA00022448"/>
    </source>
</evidence>
<keyword evidence="3 8" id="KW-0813">Transport</keyword>
<dbReference type="Proteomes" id="UP000029736">
    <property type="component" value="Unassembled WGS sequence"/>
</dbReference>
<gene>
    <name evidence="11" type="ORF">IX84_24305</name>
</gene>
<dbReference type="PANTHER" id="PTHR30477">
    <property type="entry name" value="ABC-TRANSPORTER METAL-BINDING PROTEIN"/>
    <property type="match status" value="1"/>
</dbReference>